<reference evidence="1" key="1">
    <citation type="submission" date="2019-08" db="EMBL/GenBank/DDBJ databases">
        <title>Genome sequence of Clostridiales bacterium MT110.</title>
        <authorList>
            <person name="Cao J."/>
        </authorList>
    </citation>
    <scope>NUCLEOTIDE SEQUENCE</scope>
    <source>
        <strain evidence="1">MT110</strain>
    </source>
</reference>
<sequence>MTKKYNMDEFQEVDRLLVEADFSDRHLMERTHDRMKFIIEAAPEKNDFTKGDKKYMITSKNNKRKSAAIAAAVFVCLLGGFSATAYGQDIVHNIVAYFQAGNIEITQYDKIPENPAGDGTESSDQKSEEKYTSIESARNDMGIDFAVPTWLPEGFSYTTAIQHGSSAVELQYTNDEEGTFFSLLISQGKNGIDTAGDVKEETIAKQKVYFANGIILWGQDNMNYEIYYTGEKDFDSRTLEQIIGNMTREAVSYDKAPPVVLENGRETAGPARVEQTQ</sequence>
<protein>
    <submittedName>
        <fullName evidence="1">DUF4367 domain-containing protein</fullName>
    </submittedName>
</protein>
<accession>A0ACD1AGI9</accession>
<evidence type="ECO:0000313" key="2">
    <source>
        <dbReference type="Proteomes" id="UP000594014"/>
    </source>
</evidence>
<keyword evidence="2" id="KW-1185">Reference proteome</keyword>
<dbReference type="EMBL" id="CP042469">
    <property type="protein sequence ID" value="QOX65439.1"/>
    <property type="molecule type" value="Genomic_DNA"/>
</dbReference>
<evidence type="ECO:0000313" key="1">
    <source>
        <dbReference type="EMBL" id="QOX65439.1"/>
    </source>
</evidence>
<proteinExistence type="predicted"/>
<organism evidence="1 2">
    <name type="scientific">Anoxybacterium hadale</name>
    <dbReference type="NCBI Taxonomy" id="3408580"/>
    <lineage>
        <taxon>Bacteria</taxon>
        <taxon>Bacillati</taxon>
        <taxon>Bacillota</taxon>
        <taxon>Clostridia</taxon>
        <taxon>Peptostreptococcales</taxon>
        <taxon>Anaerovoracaceae</taxon>
        <taxon>Anoxybacterium</taxon>
    </lineage>
</organism>
<dbReference type="Proteomes" id="UP000594014">
    <property type="component" value="Chromosome"/>
</dbReference>
<name>A0ACD1AGI9_9FIRM</name>
<gene>
    <name evidence="1" type="ORF">FRZ06_19795</name>
</gene>